<dbReference type="AlphaFoldDB" id="A0A1T5AFW7"/>
<evidence type="ECO:0000313" key="3">
    <source>
        <dbReference type="Proteomes" id="UP000191055"/>
    </source>
</evidence>
<proteinExistence type="predicted"/>
<evidence type="ECO:0000313" key="2">
    <source>
        <dbReference type="EMBL" id="SKB33874.1"/>
    </source>
</evidence>
<dbReference type="KEGG" id="asx:CDL62_05955"/>
<keyword evidence="3" id="KW-1185">Reference proteome</keyword>
<accession>A0A1T5AFW7</accession>
<dbReference type="PROSITE" id="PS51819">
    <property type="entry name" value="VOC"/>
    <property type="match status" value="1"/>
</dbReference>
<dbReference type="InterPro" id="IPR037523">
    <property type="entry name" value="VOC_core"/>
</dbReference>
<dbReference type="Pfam" id="PF12681">
    <property type="entry name" value="Glyoxalase_2"/>
    <property type="match status" value="1"/>
</dbReference>
<dbReference type="RefSeq" id="WP_079556028.1">
    <property type="nucleotide sequence ID" value="NZ_CP021904.1"/>
</dbReference>
<dbReference type="Gene3D" id="3.30.720.110">
    <property type="match status" value="1"/>
</dbReference>
<dbReference type="Proteomes" id="UP000191055">
    <property type="component" value="Unassembled WGS sequence"/>
</dbReference>
<dbReference type="InterPro" id="IPR029068">
    <property type="entry name" value="Glyas_Bleomycin-R_OHBP_Dase"/>
</dbReference>
<gene>
    <name evidence="2" type="ORF">SAMN03080601_00248</name>
</gene>
<dbReference type="STRING" id="889453.SAMN03080601_00248"/>
<dbReference type="SUPFAM" id="SSF54593">
    <property type="entry name" value="Glyoxalase/Bleomycin resistance protein/Dihydroxybiphenyl dioxygenase"/>
    <property type="match status" value="1"/>
</dbReference>
<organism evidence="2 3">
    <name type="scientific">Alkalitalea saponilacus</name>
    <dbReference type="NCBI Taxonomy" id="889453"/>
    <lineage>
        <taxon>Bacteria</taxon>
        <taxon>Pseudomonadati</taxon>
        <taxon>Bacteroidota</taxon>
        <taxon>Bacteroidia</taxon>
        <taxon>Marinilabiliales</taxon>
        <taxon>Marinilabiliaceae</taxon>
        <taxon>Alkalitalea</taxon>
    </lineage>
</organism>
<dbReference type="EMBL" id="FUYV01000001">
    <property type="protein sequence ID" value="SKB33874.1"/>
    <property type="molecule type" value="Genomic_DNA"/>
</dbReference>
<sequence length="135" mass="15463">MKINDLSITIHTDKIKECVDFYVRHFNVKITFDCEWYVTIQFQSHVNPDIFLSFIKPEYGATGKAFSGGLTLNLNVDNVDSEYAKIQQTGIPFIEAITDHDWGDRAFSINDPLGNALYIYSPREMSAEYQNAVKE</sequence>
<name>A0A1T5AFW7_9BACT</name>
<protein>
    <submittedName>
        <fullName evidence="2">Uncharacterized conserved protein PhnB, glyoxalase superfamily</fullName>
    </submittedName>
</protein>
<dbReference type="OrthoDB" id="66829at2"/>
<dbReference type="Gene3D" id="3.30.720.120">
    <property type="match status" value="1"/>
</dbReference>
<feature type="domain" description="VOC" evidence="1">
    <location>
        <begin position="4"/>
        <end position="122"/>
    </location>
</feature>
<dbReference type="InterPro" id="IPR025870">
    <property type="entry name" value="Glyoxalase-like_dom"/>
</dbReference>
<reference evidence="2 3" key="1">
    <citation type="submission" date="2017-02" db="EMBL/GenBank/DDBJ databases">
        <authorList>
            <person name="Peterson S.W."/>
        </authorList>
    </citation>
    <scope>NUCLEOTIDE SEQUENCE [LARGE SCALE GENOMIC DNA]</scope>
    <source>
        <strain evidence="2 3">DSM 24412</strain>
    </source>
</reference>
<evidence type="ECO:0000259" key="1">
    <source>
        <dbReference type="PROSITE" id="PS51819"/>
    </source>
</evidence>